<proteinExistence type="predicted"/>
<protein>
    <submittedName>
        <fullName evidence="3">HlyD family efflux transporter periplasmic adaptor subunit</fullName>
    </submittedName>
</protein>
<dbReference type="RefSeq" id="WP_116651105.1">
    <property type="nucleotide sequence ID" value="NZ_QUZK01000041.1"/>
</dbReference>
<comment type="caution">
    <text evidence="3">The sequence shown here is derived from an EMBL/GenBank/DDBJ whole genome shotgun (WGS) entry which is preliminary data.</text>
</comment>
<dbReference type="EMBL" id="QUZK01000041">
    <property type="protein sequence ID" value="RFF29871.1"/>
    <property type="molecule type" value="Genomic_DNA"/>
</dbReference>
<dbReference type="GO" id="GO:0015562">
    <property type="term" value="F:efflux transmembrane transporter activity"/>
    <property type="evidence" value="ECO:0007669"/>
    <property type="project" value="TreeGrafter"/>
</dbReference>
<feature type="domain" description="YknX-like C-terminal permuted SH3-like" evidence="2">
    <location>
        <begin position="328"/>
        <end position="396"/>
    </location>
</feature>
<accession>A0A3E1K7A9</accession>
<dbReference type="OrthoDB" id="9791520at2"/>
<dbReference type="PANTHER" id="PTHR30469:SF15">
    <property type="entry name" value="HLYD FAMILY OF SECRETION PROTEINS"/>
    <property type="match status" value="1"/>
</dbReference>
<evidence type="ECO:0000259" key="2">
    <source>
        <dbReference type="Pfam" id="PF25989"/>
    </source>
</evidence>
<dbReference type="GO" id="GO:1990281">
    <property type="term" value="C:efflux pump complex"/>
    <property type="evidence" value="ECO:0007669"/>
    <property type="project" value="TreeGrafter"/>
</dbReference>
<gene>
    <name evidence="3" type="ORF">DZC52_10530</name>
</gene>
<dbReference type="Gene3D" id="2.40.30.170">
    <property type="match status" value="1"/>
</dbReference>
<evidence type="ECO:0000313" key="4">
    <source>
        <dbReference type="Proteomes" id="UP000260351"/>
    </source>
</evidence>
<dbReference type="PANTHER" id="PTHR30469">
    <property type="entry name" value="MULTIDRUG RESISTANCE PROTEIN MDTA"/>
    <property type="match status" value="1"/>
</dbReference>
<evidence type="ECO:0000256" key="1">
    <source>
        <dbReference type="SAM" id="Coils"/>
    </source>
</evidence>
<dbReference type="Gene3D" id="2.40.420.20">
    <property type="match status" value="1"/>
</dbReference>
<name>A0A3E1K7A9_9GAMM</name>
<keyword evidence="4" id="KW-1185">Reference proteome</keyword>
<organism evidence="3 4">
    <name type="scientific">Wenzhouxiangella sediminis</name>
    <dbReference type="NCBI Taxonomy" id="1792836"/>
    <lineage>
        <taxon>Bacteria</taxon>
        <taxon>Pseudomonadati</taxon>
        <taxon>Pseudomonadota</taxon>
        <taxon>Gammaproteobacteria</taxon>
        <taxon>Chromatiales</taxon>
        <taxon>Wenzhouxiangellaceae</taxon>
        <taxon>Wenzhouxiangella</taxon>
    </lineage>
</organism>
<keyword evidence="1" id="KW-0175">Coiled coil</keyword>
<dbReference type="SUPFAM" id="SSF111369">
    <property type="entry name" value="HlyD-like secretion proteins"/>
    <property type="match status" value="1"/>
</dbReference>
<sequence length="399" mass="42954">MTTLRKILIGLAALAGLAVLVWAMRPAPVPVTAVSVERGPLAETVEEEGRTHLRDTYIVSAPIGGYLHRVVLEPGDRIAAGDTVFELEPPPAPALDARTREQARETLAAAQARLEAARAERGNREADLALAESELRRIRELHERSLVAESELERAESAASRARSALAAARASVEAAGYEVANARAVLDIAEGERSGEGGPLLSVAAPVGGVVLTRERCCEGVIQAGAPVLEIGRLEELEVRVDLLSMDAVRVAAGTRVMIEGWGGDAPLEGRVRRVEPAGFMRISALGVEEQRVPVLVEISSPREQWQELGVGFRVEARFVLWEGEEVLQIPTSALFRVDNDWRVFVLEDGRVHLRSVEIGRRSGLHAQVVSGLEAGERVVAHPGDQLADGVRVSVEAE</sequence>
<dbReference type="Proteomes" id="UP000260351">
    <property type="component" value="Unassembled WGS sequence"/>
</dbReference>
<dbReference type="Gene3D" id="2.40.50.100">
    <property type="match status" value="1"/>
</dbReference>
<feature type="coiled-coil region" evidence="1">
    <location>
        <begin position="100"/>
        <end position="172"/>
    </location>
</feature>
<evidence type="ECO:0000313" key="3">
    <source>
        <dbReference type="EMBL" id="RFF29871.1"/>
    </source>
</evidence>
<dbReference type="AlphaFoldDB" id="A0A3E1K7A9"/>
<dbReference type="InterPro" id="IPR058637">
    <property type="entry name" value="YknX-like_C"/>
</dbReference>
<dbReference type="Pfam" id="PF25989">
    <property type="entry name" value="YknX_C"/>
    <property type="match status" value="1"/>
</dbReference>
<reference evidence="3 4" key="1">
    <citation type="submission" date="2018-08" db="EMBL/GenBank/DDBJ databases">
        <title>Wenzhouxiangella salilacus sp. nov., a novel bacterium isolated from a saline lake in Xinjiang Province, China.</title>
        <authorList>
            <person name="Han S."/>
        </authorList>
    </citation>
    <scope>NUCLEOTIDE SEQUENCE [LARGE SCALE GENOMIC DNA]</scope>
    <source>
        <strain evidence="3 4">XDB06</strain>
    </source>
</reference>
<dbReference type="Gene3D" id="1.10.287.470">
    <property type="entry name" value="Helix hairpin bin"/>
    <property type="match status" value="1"/>
</dbReference>